<keyword evidence="1" id="KW-0040">ANK repeat</keyword>
<reference evidence="4" key="2">
    <citation type="submission" date="2023-05" db="EMBL/GenBank/DDBJ databases">
        <authorList>
            <consortium name="Lawrence Berkeley National Laboratory"/>
            <person name="Steindorff A."/>
            <person name="Hensen N."/>
            <person name="Bonometti L."/>
            <person name="Westerberg I."/>
            <person name="Brannstrom I.O."/>
            <person name="Guillou S."/>
            <person name="Cros-Aarteil S."/>
            <person name="Calhoun S."/>
            <person name="Haridas S."/>
            <person name="Kuo A."/>
            <person name="Mondo S."/>
            <person name="Pangilinan J."/>
            <person name="Riley R."/>
            <person name="Labutti K."/>
            <person name="Andreopoulos B."/>
            <person name="Lipzen A."/>
            <person name="Chen C."/>
            <person name="Yanf M."/>
            <person name="Daum C."/>
            <person name="Ng V."/>
            <person name="Clum A."/>
            <person name="Ohm R."/>
            <person name="Martin F."/>
            <person name="Silar P."/>
            <person name="Natvig D."/>
            <person name="Lalanne C."/>
            <person name="Gautier V."/>
            <person name="Ament-Velasquez S.L."/>
            <person name="Kruys A."/>
            <person name="Hutchinson M.I."/>
            <person name="Powell A.J."/>
            <person name="Barry K."/>
            <person name="Miller A.N."/>
            <person name="Grigoriev I.V."/>
            <person name="Debuchy R."/>
            <person name="Gladieux P."/>
            <person name="Thoren M.H."/>
            <person name="Johannesson H."/>
        </authorList>
    </citation>
    <scope>NUCLEOTIDE SEQUENCE</scope>
    <source>
        <strain evidence="4">PSN293</strain>
    </source>
</reference>
<organism evidence="4 5">
    <name type="scientific">Rhypophila decipiens</name>
    <dbReference type="NCBI Taxonomy" id="261697"/>
    <lineage>
        <taxon>Eukaryota</taxon>
        <taxon>Fungi</taxon>
        <taxon>Dikarya</taxon>
        <taxon>Ascomycota</taxon>
        <taxon>Pezizomycotina</taxon>
        <taxon>Sordariomycetes</taxon>
        <taxon>Sordariomycetidae</taxon>
        <taxon>Sordariales</taxon>
        <taxon>Naviculisporaceae</taxon>
        <taxon>Rhypophila</taxon>
    </lineage>
</organism>
<dbReference type="InterPro" id="IPR001810">
    <property type="entry name" value="F-box_dom"/>
</dbReference>
<feature type="region of interest" description="Disordered" evidence="2">
    <location>
        <begin position="36"/>
        <end position="72"/>
    </location>
</feature>
<dbReference type="Gene3D" id="1.25.40.20">
    <property type="entry name" value="Ankyrin repeat-containing domain"/>
    <property type="match status" value="1"/>
</dbReference>
<sequence length="385" mass="42429">MSQARQGSSSRVTPVWIRSWRNFHLTRGYLVSVPLPTVRGPPRPHSGIAISSPASTREQPSKTPSSPSPLSTVTATINNLPTAGINKLPQELIDQVLEGLSTRDKARLARCNKNLYSRTLKSLYASFEDRHAAVEWACRRGVVSTLDRAFSRGAPVSTVYMLAGDGEKRLTLDLALKSRRRGVFTYLVEQGARFDVPNVGSRLFTEKFFDDDRNLAVVGWFLEAGLASQLGQSARNQALGYVLRLSSPAHTSRKGIARIDRDPARTRDHIRELLDAGADPNSTNLVSVSAHYNEFGNRLSRSTSPLSSAIQADRPDPVRILIDRGANVDGRLTALVKKPPALPHHVPVCAAAFTMHGTRGTGFEFNATTTRLWCCSQYLRTLLRY</sequence>
<gene>
    <name evidence="4" type="ORF">QBC37DRAFT_44100</name>
</gene>
<reference evidence="4" key="1">
    <citation type="journal article" date="2023" name="Mol. Phylogenet. Evol.">
        <title>Genome-scale phylogeny and comparative genomics of the fungal order Sordariales.</title>
        <authorList>
            <person name="Hensen N."/>
            <person name="Bonometti L."/>
            <person name="Westerberg I."/>
            <person name="Brannstrom I.O."/>
            <person name="Guillou S."/>
            <person name="Cros-Aarteil S."/>
            <person name="Calhoun S."/>
            <person name="Haridas S."/>
            <person name="Kuo A."/>
            <person name="Mondo S."/>
            <person name="Pangilinan J."/>
            <person name="Riley R."/>
            <person name="LaButti K."/>
            <person name="Andreopoulos B."/>
            <person name="Lipzen A."/>
            <person name="Chen C."/>
            <person name="Yan M."/>
            <person name="Daum C."/>
            <person name="Ng V."/>
            <person name="Clum A."/>
            <person name="Steindorff A."/>
            <person name="Ohm R.A."/>
            <person name="Martin F."/>
            <person name="Silar P."/>
            <person name="Natvig D.O."/>
            <person name="Lalanne C."/>
            <person name="Gautier V."/>
            <person name="Ament-Velasquez S.L."/>
            <person name="Kruys A."/>
            <person name="Hutchinson M.I."/>
            <person name="Powell A.J."/>
            <person name="Barry K."/>
            <person name="Miller A.N."/>
            <person name="Grigoriev I.V."/>
            <person name="Debuchy R."/>
            <person name="Gladieux P."/>
            <person name="Hiltunen Thoren M."/>
            <person name="Johannesson H."/>
        </authorList>
    </citation>
    <scope>NUCLEOTIDE SEQUENCE</scope>
    <source>
        <strain evidence="4">PSN293</strain>
    </source>
</reference>
<protein>
    <recommendedName>
        <fullName evidence="3">F-box domain-containing protein</fullName>
    </recommendedName>
</protein>
<dbReference type="SUPFAM" id="SSF48403">
    <property type="entry name" value="Ankyrin repeat"/>
    <property type="match status" value="1"/>
</dbReference>
<evidence type="ECO:0000256" key="2">
    <source>
        <dbReference type="SAM" id="MobiDB-lite"/>
    </source>
</evidence>
<accession>A0AAN7B4F1</accession>
<dbReference type="InterPro" id="IPR002110">
    <property type="entry name" value="Ankyrin_rpt"/>
</dbReference>
<dbReference type="PROSITE" id="PS50088">
    <property type="entry name" value="ANK_REPEAT"/>
    <property type="match status" value="1"/>
</dbReference>
<feature type="repeat" description="ANK" evidence="1">
    <location>
        <begin position="301"/>
        <end position="333"/>
    </location>
</feature>
<dbReference type="PROSITE" id="PS50181">
    <property type="entry name" value="FBOX"/>
    <property type="match status" value="1"/>
</dbReference>
<evidence type="ECO:0000256" key="1">
    <source>
        <dbReference type="PROSITE-ProRule" id="PRU00023"/>
    </source>
</evidence>
<comment type="caution">
    <text evidence="4">The sequence shown here is derived from an EMBL/GenBank/DDBJ whole genome shotgun (WGS) entry which is preliminary data.</text>
</comment>
<name>A0AAN7B4F1_9PEZI</name>
<evidence type="ECO:0000313" key="5">
    <source>
        <dbReference type="Proteomes" id="UP001301769"/>
    </source>
</evidence>
<dbReference type="AlphaFoldDB" id="A0AAN7B4F1"/>
<dbReference type="InterPro" id="IPR036770">
    <property type="entry name" value="Ankyrin_rpt-contain_sf"/>
</dbReference>
<feature type="compositionally biased region" description="Low complexity" evidence="2">
    <location>
        <begin position="61"/>
        <end position="72"/>
    </location>
</feature>
<proteinExistence type="predicted"/>
<evidence type="ECO:0000313" key="4">
    <source>
        <dbReference type="EMBL" id="KAK4209904.1"/>
    </source>
</evidence>
<dbReference type="Proteomes" id="UP001301769">
    <property type="component" value="Unassembled WGS sequence"/>
</dbReference>
<feature type="domain" description="F-box" evidence="3">
    <location>
        <begin position="82"/>
        <end position="130"/>
    </location>
</feature>
<keyword evidence="5" id="KW-1185">Reference proteome</keyword>
<evidence type="ECO:0000259" key="3">
    <source>
        <dbReference type="PROSITE" id="PS50181"/>
    </source>
</evidence>
<dbReference type="EMBL" id="MU858190">
    <property type="protein sequence ID" value="KAK4209904.1"/>
    <property type="molecule type" value="Genomic_DNA"/>
</dbReference>